<evidence type="ECO:0000313" key="3">
    <source>
        <dbReference type="EMBL" id="VDN13849.1"/>
    </source>
</evidence>
<dbReference type="Pfam" id="PF21208">
    <property type="entry name" value="euk_SelB_III"/>
    <property type="match status" value="1"/>
</dbReference>
<organism evidence="3 4">
    <name type="scientific">Dibothriocephalus latus</name>
    <name type="common">Fish tapeworm</name>
    <name type="synonym">Diphyllobothrium latum</name>
    <dbReference type="NCBI Taxonomy" id="60516"/>
    <lineage>
        <taxon>Eukaryota</taxon>
        <taxon>Metazoa</taxon>
        <taxon>Spiralia</taxon>
        <taxon>Lophotrochozoa</taxon>
        <taxon>Platyhelminthes</taxon>
        <taxon>Cestoda</taxon>
        <taxon>Eucestoda</taxon>
        <taxon>Diphyllobothriidea</taxon>
        <taxon>Diphyllobothriidae</taxon>
        <taxon>Dibothriocephalus</taxon>
    </lineage>
</organism>
<reference evidence="3 4" key="1">
    <citation type="submission" date="2018-11" db="EMBL/GenBank/DDBJ databases">
        <authorList>
            <consortium name="Pathogen Informatics"/>
        </authorList>
    </citation>
    <scope>NUCLEOTIDE SEQUENCE [LARGE SCALE GENOMIC DNA]</scope>
</reference>
<dbReference type="CDD" id="cd04094">
    <property type="entry name" value="eSelB_III"/>
    <property type="match status" value="1"/>
</dbReference>
<dbReference type="EMBL" id="UYRU01057543">
    <property type="protein sequence ID" value="VDN13849.1"/>
    <property type="molecule type" value="Genomic_DNA"/>
</dbReference>
<keyword evidence="4" id="KW-1185">Reference proteome</keyword>
<dbReference type="Gene3D" id="2.40.30.10">
    <property type="entry name" value="Translation factors"/>
    <property type="match status" value="2"/>
</dbReference>
<feature type="domain" description="Selenocysteine-specific elongation factor C-terminal RIFT" evidence="1">
    <location>
        <begin position="179"/>
        <end position="308"/>
    </location>
</feature>
<dbReference type="OrthoDB" id="2067at2759"/>
<sequence>MQKKVKSIQMFRNPVEAIGPGDRAGICVAQLDAGVMERGFLVQPGSLLPCSACLLSAVTKIGYFKSTVRSKGKFHVSVGQDTVLATITCLLACTPTPAGGEPQEFQYLDMLSDVNQDGSTDGPNNTFMLLQFDSPVVVPVGELAIGSRLDTDPLAPSCRLAFHGKVLNTFPTADLVSSLPVYRRKSRAGEVERVTDSRSCIVRGLFKRETNFDIFQGLKVHVRSAAADAGDAPVEALDIPGVIEGSFGLSGKCRVRLLEDLPDSLVQKFGSKGSKKANAGAGAAANTADLQSLSVILEFKKHVFDPKKRFVQ</sequence>
<dbReference type="Pfam" id="PF21131">
    <property type="entry name" value="eEFSec_4th"/>
    <property type="match status" value="1"/>
</dbReference>
<evidence type="ECO:0000259" key="1">
    <source>
        <dbReference type="Pfam" id="PF21131"/>
    </source>
</evidence>
<dbReference type="InterPro" id="IPR049394">
    <property type="entry name" value="eEFSec_C"/>
</dbReference>
<evidence type="ECO:0000313" key="4">
    <source>
        <dbReference type="Proteomes" id="UP000281553"/>
    </source>
</evidence>
<dbReference type="Proteomes" id="UP000281553">
    <property type="component" value="Unassembled WGS sequence"/>
</dbReference>
<gene>
    <name evidence="3" type="ORF">DILT_LOCUS9680</name>
</gene>
<proteinExistence type="predicted"/>
<feature type="domain" description="Selenocysteine-specific elongation factor 3rd" evidence="2">
    <location>
        <begin position="57"/>
        <end position="164"/>
    </location>
</feature>
<evidence type="ECO:0000259" key="2">
    <source>
        <dbReference type="Pfam" id="PF21208"/>
    </source>
</evidence>
<name>A0A3P7NZ37_DIBLA</name>
<evidence type="ECO:0008006" key="5">
    <source>
        <dbReference type="Google" id="ProtNLM"/>
    </source>
</evidence>
<dbReference type="AlphaFoldDB" id="A0A3P7NZ37"/>
<protein>
    <recommendedName>
        <fullName evidence="5">Translation elongation factor EFTu-like domain-containing protein</fullName>
    </recommendedName>
</protein>
<dbReference type="InterPro" id="IPR049393">
    <property type="entry name" value="eEFSec_III"/>
</dbReference>
<accession>A0A3P7NZ37</accession>